<protein>
    <submittedName>
        <fullName evidence="2">Uncharacterized protein</fullName>
    </submittedName>
</protein>
<accession>A0A4D6NEK9</accession>
<proteinExistence type="predicted"/>
<keyword evidence="3" id="KW-1185">Reference proteome</keyword>
<dbReference type="Proteomes" id="UP000501690">
    <property type="component" value="Linkage Group LG10"/>
</dbReference>
<sequence length="294" mass="31635">MEPLSVSTMALASLASVDVRTMTVVCGGIFPGEKKEAMMRNPRSGSGWTRCHQERRWLDGVVQRKGAPMVVVGVGGRRCPVSRFKEEEEKNTFTFANVGLGRHESRDGILVSSGVDELPMAPPAFDHGRNCDSEDVVVFFVGRDVALAAETEFDGQAALARKRIAVGSGASHHSIPGIGIHPGEAEAPHHAHGEGCDGSNGVQQHRRVDLLTLVVVLAGNVNGSWYSCCRGKVRPGWFRTEKVKTEKGESEIPATIWVGGGGGSLSSNARVRRSGRRQGIRQPKRTIDPLAEPI</sequence>
<name>A0A4D6NEK9_VIGUN</name>
<gene>
    <name evidence="2" type="ORF">DEO72_LG10g2397</name>
</gene>
<reference evidence="2 3" key="1">
    <citation type="submission" date="2019-04" db="EMBL/GenBank/DDBJ databases">
        <title>An improved genome assembly and genetic linkage map for asparagus bean, Vigna unguiculata ssp. sesquipedialis.</title>
        <authorList>
            <person name="Xia Q."/>
            <person name="Zhang R."/>
            <person name="Dong Y."/>
        </authorList>
    </citation>
    <scope>NUCLEOTIDE SEQUENCE [LARGE SCALE GENOMIC DNA]</scope>
    <source>
        <tissue evidence="2">Leaf</tissue>
    </source>
</reference>
<evidence type="ECO:0000256" key="1">
    <source>
        <dbReference type="SAM" id="MobiDB-lite"/>
    </source>
</evidence>
<dbReference type="AlphaFoldDB" id="A0A4D6NEK9"/>
<evidence type="ECO:0000313" key="2">
    <source>
        <dbReference type="EMBL" id="QCE11164.1"/>
    </source>
</evidence>
<feature type="compositionally biased region" description="Basic and acidic residues" evidence="1">
    <location>
        <begin position="183"/>
        <end position="195"/>
    </location>
</feature>
<evidence type="ECO:0000313" key="3">
    <source>
        <dbReference type="Proteomes" id="UP000501690"/>
    </source>
</evidence>
<feature type="region of interest" description="Disordered" evidence="1">
    <location>
        <begin position="263"/>
        <end position="294"/>
    </location>
</feature>
<dbReference type="EMBL" id="CP039354">
    <property type="protein sequence ID" value="QCE11164.1"/>
    <property type="molecule type" value="Genomic_DNA"/>
</dbReference>
<organism evidence="2 3">
    <name type="scientific">Vigna unguiculata</name>
    <name type="common">Cowpea</name>
    <dbReference type="NCBI Taxonomy" id="3917"/>
    <lineage>
        <taxon>Eukaryota</taxon>
        <taxon>Viridiplantae</taxon>
        <taxon>Streptophyta</taxon>
        <taxon>Embryophyta</taxon>
        <taxon>Tracheophyta</taxon>
        <taxon>Spermatophyta</taxon>
        <taxon>Magnoliopsida</taxon>
        <taxon>eudicotyledons</taxon>
        <taxon>Gunneridae</taxon>
        <taxon>Pentapetalae</taxon>
        <taxon>rosids</taxon>
        <taxon>fabids</taxon>
        <taxon>Fabales</taxon>
        <taxon>Fabaceae</taxon>
        <taxon>Papilionoideae</taxon>
        <taxon>50 kb inversion clade</taxon>
        <taxon>NPAAA clade</taxon>
        <taxon>indigoferoid/millettioid clade</taxon>
        <taxon>Phaseoleae</taxon>
        <taxon>Vigna</taxon>
    </lineage>
</organism>
<feature type="compositionally biased region" description="Basic residues" evidence="1">
    <location>
        <begin position="270"/>
        <end position="284"/>
    </location>
</feature>
<feature type="region of interest" description="Disordered" evidence="1">
    <location>
        <begin position="180"/>
        <end position="200"/>
    </location>
</feature>